<proteinExistence type="predicted"/>
<feature type="compositionally biased region" description="Basic and acidic residues" evidence="1">
    <location>
        <begin position="20"/>
        <end position="74"/>
    </location>
</feature>
<feature type="compositionally biased region" description="Basic and acidic residues" evidence="1">
    <location>
        <begin position="1"/>
        <end position="13"/>
    </location>
</feature>
<dbReference type="Proteomes" id="UP001057375">
    <property type="component" value="Unassembled WGS sequence"/>
</dbReference>
<name>A0ABQ5JZV7_9EUKA</name>
<evidence type="ECO:0000256" key="1">
    <source>
        <dbReference type="SAM" id="MobiDB-lite"/>
    </source>
</evidence>
<accession>A0ABQ5JZV7</accession>
<feature type="region of interest" description="Disordered" evidence="1">
    <location>
        <begin position="160"/>
        <end position="180"/>
    </location>
</feature>
<evidence type="ECO:0000313" key="2">
    <source>
        <dbReference type="EMBL" id="GKT21988.1"/>
    </source>
</evidence>
<reference evidence="2" key="1">
    <citation type="submission" date="2022-03" db="EMBL/GenBank/DDBJ databases">
        <title>Draft genome sequence of Aduncisulcus paluster, a free-living microaerophilic Fornicata.</title>
        <authorList>
            <person name="Yuyama I."/>
            <person name="Kume K."/>
            <person name="Tamura T."/>
            <person name="Inagaki Y."/>
            <person name="Hashimoto T."/>
        </authorList>
    </citation>
    <scope>NUCLEOTIDE SEQUENCE</scope>
    <source>
        <strain evidence="2">NY0171</strain>
    </source>
</reference>
<feature type="compositionally biased region" description="Basic and acidic residues" evidence="1">
    <location>
        <begin position="88"/>
        <end position="103"/>
    </location>
</feature>
<sequence>EEEKKDIKEKELSSRVANGAEEHEVAEKDDDKLEHKQPKDEEKKDEEKKAEEKKDDRKEKKEKEGKEKEGKEKEVEEEEEEEEEEEADLKKEVTSKKIIKESEEKEEEVFLGIPGEPITTTDATLQEIGRSVSDISDTHSSSAFPLLPDERPDVQLLHPIPATHLPDHSGEASVSTPPSKGVELSVSAALRLSSGIARWRRKTQHELHREYQAFKAKHDERLQVGLPQTVKLMVIDSALPVIRRINQYYMKQLGPKNPITIQAQAHLKRVEQMLNPK</sequence>
<dbReference type="EMBL" id="BQXS01012360">
    <property type="protein sequence ID" value="GKT21988.1"/>
    <property type="molecule type" value="Genomic_DNA"/>
</dbReference>
<gene>
    <name evidence="2" type="ORF">ADUPG1_012031</name>
</gene>
<feature type="region of interest" description="Disordered" evidence="1">
    <location>
        <begin position="1"/>
        <end position="118"/>
    </location>
</feature>
<comment type="caution">
    <text evidence="2">The sequence shown here is derived from an EMBL/GenBank/DDBJ whole genome shotgun (WGS) entry which is preliminary data.</text>
</comment>
<keyword evidence="3" id="KW-1185">Reference proteome</keyword>
<evidence type="ECO:0000313" key="3">
    <source>
        <dbReference type="Proteomes" id="UP001057375"/>
    </source>
</evidence>
<feature type="non-terminal residue" evidence="2">
    <location>
        <position position="1"/>
    </location>
</feature>
<organism evidence="2 3">
    <name type="scientific">Aduncisulcus paluster</name>
    <dbReference type="NCBI Taxonomy" id="2918883"/>
    <lineage>
        <taxon>Eukaryota</taxon>
        <taxon>Metamonada</taxon>
        <taxon>Carpediemonas-like organisms</taxon>
        <taxon>Aduncisulcus</taxon>
    </lineage>
</organism>
<feature type="compositionally biased region" description="Acidic residues" evidence="1">
    <location>
        <begin position="75"/>
        <end position="87"/>
    </location>
</feature>
<protein>
    <submittedName>
        <fullName evidence="2">Uncharacterized protein</fullName>
    </submittedName>
</protein>